<reference evidence="1" key="1">
    <citation type="submission" date="2015-05" db="EMBL/GenBank/DDBJ databases">
        <title>Permanent draft genome of Rhodopirellula islandicus K833.</title>
        <authorList>
            <person name="Kizina J."/>
            <person name="Richter M."/>
            <person name="Glockner F.O."/>
            <person name="Harder J."/>
        </authorList>
    </citation>
    <scope>NUCLEOTIDE SEQUENCE [LARGE SCALE GENOMIC DNA]</scope>
    <source>
        <strain evidence="1">K833</strain>
    </source>
</reference>
<dbReference type="Proteomes" id="UP000036367">
    <property type="component" value="Unassembled WGS sequence"/>
</dbReference>
<dbReference type="EMBL" id="LECT01000015">
    <property type="protein sequence ID" value="KLU06380.1"/>
    <property type="molecule type" value="Genomic_DNA"/>
</dbReference>
<evidence type="ECO:0000313" key="1">
    <source>
        <dbReference type="EMBL" id="KLU06380.1"/>
    </source>
</evidence>
<organism evidence="1 2">
    <name type="scientific">Rhodopirellula islandica</name>
    <dbReference type="NCBI Taxonomy" id="595434"/>
    <lineage>
        <taxon>Bacteria</taxon>
        <taxon>Pseudomonadati</taxon>
        <taxon>Planctomycetota</taxon>
        <taxon>Planctomycetia</taxon>
        <taxon>Pirellulales</taxon>
        <taxon>Pirellulaceae</taxon>
        <taxon>Rhodopirellula</taxon>
    </lineage>
</organism>
<gene>
    <name evidence="1" type="ORF">RISK_001591</name>
</gene>
<dbReference type="AlphaFoldDB" id="A0A0J1BIM2"/>
<proteinExistence type="predicted"/>
<name>A0A0J1BIM2_RHOIS</name>
<protein>
    <submittedName>
        <fullName evidence="1">Uncharacterized protein</fullName>
    </submittedName>
</protein>
<accession>A0A0J1BIM2</accession>
<evidence type="ECO:0000313" key="2">
    <source>
        <dbReference type="Proteomes" id="UP000036367"/>
    </source>
</evidence>
<comment type="caution">
    <text evidence="1">The sequence shown here is derived from an EMBL/GenBank/DDBJ whole genome shotgun (WGS) entry which is preliminary data.</text>
</comment>
<sequence>MRYLKDHELSTPPLVAQIGLIAKKGKEIVATVEWIDTWEGSKC</sequence>
<keyword evidence="2" id="KW-1185">Reference proteome</keyword>